<dbReference type="EMBL" id="KN550824">
    <property type="protein sequence ID" value="KHJ93334.1"/>
    <property type="molecule type" value="Genomic_DNA"/>
</dbReference>
<dbReference type="Proteomes" id="UP000053660">
    <property type="component" value="Unassembled WGS sequence"/>
</dbReference>
<dbReference type="AlphaFoldDB" id="A0A0B1T7V5"/>
<organism evidence="1 2">
    <name type="scientific">Oesophagostomum dentatum</name>
    <name type="common">Nodular worm</name>
    <dbReference type="NCBI Taxonomy" id="61180"/>
    <lineage>
        <taxon>Eukaryota</taxon>
        <taxon>Metazoa</taxon>
        <taxon>Ecdysozoa</taxon>
        <taxon>Nematoda</taxon>
        <taxon>Chromadorea</taxon>
        <taxon>Rhabditida</taxon>
        <taxon>Rhabditina</taxon>
        <taxon>Rhabditomorpha</taxon>
        <taxon>Strongyloidea</taxon>
        <taxon>Strongylidae</taxon>
        <taxon>Oesophagostomum</taxon>
    </lineage>
</organism>
<reference evidence="1 2" key="1">
    <citation type="submission" date="2014-03" db="EMBL/GenBank/DDBJ databases">
        <title>Draft genome of the hookworm Oesophagostomum dentatum.</title>
        <authorList>
            <person name="Mitreva M."/>
        </authorList>
    </citation>
    <scope>NUCLEOTIDE SEQUENCE [LARGE SCALE GENOMIC DNA]</scope>
    <source>
        <strain evidence="1 2">OD-Hann</strain>
    </source>
</reference>
<protein>
    <submittedName>
        <fullName evidence="1">Uncharacterized protein</fullName>
    </submittedName>
</protein>
<dbReference type="OrthoDB" id="4096362at2759"/>
<evidence type="ECO:0000313" key="2">
    <source>
        <dbReference type="Proteomes" id="UP000053660"/>
    </source>
</evidence>
<evidence type="ECO:0000313" key="1">
    <source>
        <dbReference type="EMBL" id="KHJ93334.1"/>
    </source>
</evidence>
<keyword evidence="2" id="KW-1185">Reference proteome</keyword>
<gene>
    <name evidence="1" type="ORF">OESDEN_06758</name>
</gene>
<accession>A0A0B1T7V5</accession>
<sequence>MVVNFINLCRKRAKDRDCYDVGSLLKTQMQSLISNRTTIEDSQLSFIDEDELDQEFPIFDLGSSLDNFCSVFGKFPATWFMPVYTTPGDGVNYPFVIRCGREVIQQNGPVRRKWLFGIF</sequence>
<proteinExistence type="predicted"/>
<name>A0A0B1T7V5_OESDE</name>